<proteinExistence type="predicted"/>
<evidence type="ECO:0000313" key="2">
    <source>
        <dbReference type="Proteomes" id="UP000223913"/>
    </source>
</evidence>
<dbReference type="Proteomes" id="UP000223913">
    <property type="component" value="Unassembled WGS sequence"/>
</dbReference>
<dbReference type="PANTHER" id="PTHR41729">
    <property type="entry name" value="GLUTAMYL-TRNA SYNTHETASE"/>
    <property type="match status" value="1"/>
</dbReference>
<protein>
    <recommendedName>
        <fullName evidence="3">DUF4202 domain-containing protein</fullName>
    </recommendedName>
</protein>
<accession>A0A2D0N131</accession>
<keyword evidence="2" id="KW-1185">Reference proteome</keyword>
<dbReference type="Pfam" id="PF13875">
    <property type="entry name" value="DUF4202"/>
    <property type="match status" value="1"/>
</dbReference>
<dbReference type="AlphaFoldDB" id="A0A2D0N131"/>
<comment type="caution">
    <text evidence="1">The sequence shown here is derived from an EMBL/GenBank/DDBJ whole genome shotgun (WGS) entry which is preliminary data.</text>
</comment>
<dbReference type="EMBL" id="PDUD01000055">
    <property type="protein sequence ID" value="PHN01423.1"/>
    <property type="molecule type" value="Genomic_DNA"/>
</dbReference>
<gene>
    <name evidence="1" type="ORF">CRP01_37185</name>
</gene>
<sequence>MIETDKFKAAIHQFDLANSQDPNQEEWKGNTYPKEMLYAERMTDCLEAFAPDAPEALQLAARCQHIKRWEIPRETYPMDRPGYHAWRNELKKYHAEQAENILQQVGYDEETIERVKFLLQKKQLRRDPDTQTLEDVICLVFLQYYFEPFSQKYEEEKLIDIVQKTWRKMSEKGHEAALKLDYSPESLDLIKKALA</sequence>
<dbReference type="RefSeq" id="WP_099155171.1">
    <property type="nucleotide sequence ID" value="NZ_PDUD01000055.1"/>
</dbReference>
<organism evidence="1 2">
    <name type="scientific">Flavilitoribacter nigricans (strain ATCC 23147 / DSM 23189 / NBRC 102662 / NCIMB 1420 / SS-2)</name>
    <name type="common">Lewinella nigricans</name>
    <dbReference type="NCBI Taxonomy" id="1122177"/>
    <lineage>
        <taxon>Bacteria</taxon>
        <taxon>Pseudomonadati</taxon>
        <taxon>Bacteroidota</taxon>
        <taxon>Saprospiria</taxon>
        <taxon>Saprospirales</taxon>
        <taxon>Lewinellaceae</taxon>
        <taxon>Flavilitoribacter</taxon>
    </lineage>
</organism>
<name>A0A2D0N131_FLAN2</name>
<evidence type="ECO:0008006" key="3">
    <source>
        <dbReference type="Google" id="ProtNLM"/>
    </source>
</evidence>
<dbReference type="OrthoDB" id="9799165at2"/>
<dbReference type="PANTHER" id="PTHR41729:SF1">
    <property type="entry name" value="GLUTAMYL-TRNA SYNTHETASE"/>
    <property type="match status" value="1"/>
</dbReference>
<reference evidence="1 2" key="1">
    <citation type="submission" date="2017-10" db="EMBL/GenBank/DDBJ databases">
        <title>The draft genome sequence of Lewinella nigricans NBRC 102662.</title>
        <authorList>
            <person name="Wang K."/>
        </authorList>
    </citation>
    <scope>NUCLEOTIDE SEQUENCE [LARGE SCALE GENOMIC DNA]</scope>
    <source>
        <strain evidence="1 2">NBRC 102662</strain>
    </source>
</reference>
<evidence type="ECO:0000313" key="1">
    <source>
        <dbReference type="EMBL" id="PHN01423.1"/>
    </source>
</evidence>
<dbReference type="InterPro" id="IPR025255">
    <property type="entry name" value="DUF4202"/>
</dbReference>